<evidence type="ECO:0000256" key="2">
    <source>
        <dbReference type="ARBA" id="ARBA00006236"/>
    </source>
</evidence>
<dbReference type="InterPro" id="IPR005829">
    <property type="entry name" value="Sugar_transporter_CS"/>
</dbReference>
<protein>
    <submittedName>
        <fullName evidence="10">Multidrug effflux MFS transporter</fullName>
    </submittedName>
</protein>
<dbReference type="InterPro" id="IPR020846">
    <property type="entry name" value="MFS_dom"/>
</dbReference>
<gene>
    <name evidence="10" type="ORF">IAD06_04795</name>
</gene>
<evidence type="ECO:0000256" key="3">
    <source>
        <dbReference type="ARBA" id="ARBA00022448"/>
    </source>
</evidence>
<dbReference type="Pfam" id="PF07690">
    <property type="entry name" value="MFS_1"/>
    <property type="match status" value="1"/>
</dbReference>
<feature type="transmembrane region" description="Helical" evidence="8">
    <location>
        <begin position="164"/>
        <end position="184"/>
    </location>
</feature>
<feature type="transmembrane region" description="Helical" evidence="8">
    <location>
        <begin position="78"/>
        <end position="97"/>
    </location>
</feature>
<dbReference type="NCBIfam" id="TIGR00710">
    <property type="entry name" value="efflux_Bcr_CflA"/>
    <property type="match status" value="1"/>
</dbReference>
<feature type="transmembrane region" description="Helical" evidence="8">
    <location>
        <begin position="219"/>
        <end position="240"/>
    </location>
</feature>
<dbReference type="PANTHER" id="PTHR23502:SF132">
    <property type="entry name" value="POLYAMINE TRANSPORTER 2-RELATED"/>
    <property type="match status" value="1"/>
</dbReference>
<feature type="transmembrane region" description="Helical" evidence="8">
    <location>
        <begin position="337"/>
        <end position="355"/>
    </location>
</feature>
<keyword evidence="7 8" id="KW-0472">Membrane</keyword>
<reference evidence="10" key="2">
    <citation type="journal article" date="2021" name="PeerJ">
        <title>Extensive microbial diversity within the chicken gut microbiome revealed by metagenomics and culture.</title>
        <authorList>
            <person name="Gilroy R."/>
            <person name="Ravi A."/>
            <person name="Getino M."/>
            <person name="Pursley I."/>
            <person name="Horton D.L."/>
            <person name="Alikhan N.F."/>
            <person name="Baker D."/>
            <person name="Gharbi K."/>
            <person name="Hall N."/>
            <person name="Watson M."/>
            <person name="Adriaenssens E.M."/>
            <person name="Foster-Nyarko E."/>
            <person name="Jarju S."/>
            <person name="Secka A."/>
            <person name="Antonio M."/>
            <person name="Oren A."/>
            <person name="Chaudhuri R.R."/>
            <person name="La Ragione R."/>
            <person name="Hildebrand F."/>
            <person name="Pallen M.J."/>
        </authorList>
    </citation>
    <scope>NUCLEOTIDE SEQUENCE</scope>
    <source>
        <strain evidence="10">21143</strain>
    </source>
</reference>
<dbReference type="Proteomes" id="UP000886722">
    <property type="component" value="Unassembled WGS sequence"/>
</dbReference>
<feature type="transmembrane region" description="Helical" evidence="8">
    <location>
        <begin position="361"/>
        <end position="381"/>
    </location>
</feature>
<evidence type="ECO:0000256" key="6">
    <source>
        <dbReference type="ARBA" id="ARBA00022989"/>
    </source>
</evidence>
<dbReference type="EMBL" id="DVKT01000035">
    <property type="protein sequence ID" value="HIT39334.1"/>
    <property type="molecule type" value="Genomic_DNA"/>
</dbReference>
<dbReference type="GO" id="GO:1990961">
    <property type="term" value="P:xenobiotic detoxification by transmembrane export across the plasma membrane"/>
    <property type="evidence" value="ECO:0007669"/>
    <property type="project" value="InterPro"/>
</dbReference>
<keyword evidence="3" id="KW-0813">Transport</keyword>
<name>A0A9D1GFS1_9BACT</name>
<evidence type="ECO:0000256" key="8">
    <source>
        <dbReference type="SAM" id="Phobius"/>
    </source>
</evidence>
<evidence type="ECO:0000313" key="10">
    <source>
        <dbReference type="EMBL" id="HIT39334.1"/>
    </source>
</evidence>
<feature type="transmembrane region" description="Helical" evidence="8">
    <location>
        <begin position="12"/>
        <end position="31"/>
    </location>
</feature>
<dbReference type="GO" id="GO:0005886">
    <property type="term" value="C:plasma membrane"/>
    <property type="evidence" value="ECO:0007669"/>
    <property type="project" value="UniProtKB-SubCell"/>
</dbReference>
<dbReference type="AlphaFoldDB" id="A0A9D1GFS1"/>
<organism evidence="10 11">
    <name type="scientific">Candidatus Caccoplasma intestinavium</name>
    <dbReference type="NCBI Taxonomy" id="2840716"/>
    <lineage>
        <taxon>Bacteria</taxon>
        <taxon>Pseudomonadati</taxon>
        <taxon>Bacteroidota</taxon>
        <taxon>Bacteroidia</taxon>
        <taxon>Bacteroidales</taxon>
        <taxon>Bacteroidaceae</taxon>
        <taxon>Bacteroidaceae incertae sedis</taxon>
        <taxon>Candidatus Caccoplasma</taxon>
    </lineage>
</organism>
<feature type="transmembrane region" description="Helical" evidence="8">
    <location>
        <begin position="282"/>
        <end position="304"/>
    </location>
</feature>
<feature type="transmembrane region" description="Helical" evidence="8">
    <location>
        <begin position="46"/>
        <end position="66"/>
    </location>
</feature>
<dbReference type="PROSITE" id="PS00216">
    <property type="entry name" value="SUGAR_TRANSPORT_1"/>
    <property type="match status" value="1"/>
</dbReference>
<feature type="domain" description="Major facilitator superfamily (MFS) profile" evidence="9">
    <location>
        <begin position="9"/>
        <end position="389"/>
    </location>
</feature>
<feature type="transmembrane region" description="Helical" evidence="8">
    <location>
        <begin position="310"/>
        <end position="330"/>
    </location>
</feature>
<dbReference type="InterPro" id="IPR036259">
    <property type="entry name" value="MFS_trans_sf"/>
</dbReference>
<accession>A0A9D1GFS1</accession>
<evidence type="ECO:0000256" key="7">
    <source>
        <dbReference type="ARBA" id="ARBA00023136"/>
    </source>
</evidence>
<comment type="similarity">
    <text evidence="2">Belongs to the major facilitator superfamily. Bcr/CmlA family.</text>
</comment>
<evidence type="ECO:0000313" key="11">
    <source>
        <dbReference type="Proteomes" id="UP000886722"/>
    </source>
</evidence>
<keyword evidence="5 8" id="KW-0812">Transmembrane</keyword>
<dbReference type="InterPro" id="IPR004812">
    <property type="entry name" value="Efflux_drug-R_Bcr/CmlA"/>
</dbReference>
<comment type="subcellular location">
    <subcellularLocation>
        <location evidence="1">Cell membrane</location>
        <topology evidence="1">Multi-pass membrane protein</topology>
    </subcellularLocation>
</comment>
<evidence type="ECO:0000256" key="5">
    <source>
        <dbReference type="ARBA" id="ARBA00022692"/>
    </source>
</evidence>
<keyword evidence="6 8" id="KW-1133">Transmembrane helix</keyword>
<feature type="transmembrane region" description="Helical" evidence="8">
    <location>
        <begin position="103"/>
        <end position="124"/>
    </location>
</feature>
<dbReference type="PROSITE" id="PS50850">
    <property type="entry name" value="MFS"/>
    <property type="match status" value="1"/>
</dbReference>
<evidence type="ECO:0000259" key="9">
    <source>
        <dbReference type="PROSITE" id="PS50850"/>
    </source>
</evidence>
<dbReference type="GO" id="GO:0042910">
    <property type="term" value="F:xenobiotic transmembrane transporter activity"/>
    <property type="evidence" value="ECO:0007669"/>
    <property type="project" value="InterPro"/>
</dbReference>
<feature type="transmembrane region" description="Helical" evidence="8">
    <location>
        <begin position="136"/>
        <end position="158"/>
    </location>
</feature>
<proteinExistence type="inferred from homology"/>
<dbReference type="PANTHER" id="PTHR23502">
    <property type="entry name" value="MAJOR FACILITATOR SUPERFAMILY"/>
    <property type="match status" value="1"/>
</dbReference>
<sequence>MTIEKRNSRRFILLFMGMLSAFGPFVTDFYLPTLPQLTNDFETTTSLVQLTLTFSMIGLAVGQMIIGPLSDKYGRRTPLILSLALFIVSTVACLYARDIHSFLICRFIQGFAGAGGLVISRSIVTDLYTGSSLAKTFSLMAAINGIAPVGAPILGGIMMKWTDWHGIFLILLVIGVVLLGIGFAQHETLEKENRFQGGVFSTFTRFIPVLCNRRFTQHLIIQTFAMGVLFGYIAASPFIFQEHYHVSPLMYSICFGANALGIMIGSSLLVPRFRTAQRALHVGSSGFFVLGLCAAAALIADMPFGLVESLLFLLLVSLGMVLPTSTALALDMERKNAGNASALLGFTQFLFGGIVSPLTGMGSILVSTGVIIAVCCVVMYLTSRVVTEK</sequence>
<feature type="transmembrane region" description="Helical" evidence="8">
    <location>
        <begin position="246"/>
        <end position="270"/>
    </location>
</feature>
<evidence type="ECO:0000256" key="4">
    <source>
        <dbReference type="ARBA" id="ARBA00022475"/>
    </source>
</evidence>
<reference evidence="10" key="1">
    <citation type="submission" date="2020-10" db="EMBL/GenBank/DDBJ databases">
        <authorList>
            <person name="Gilroy R."/>
        </authorList>
    </citation>
    <scope>NUCLEOTIDE SEQUENCE</scope>
    <source>
        <strain evidence="10">21143</strain>
    </source>
</reference>
<keyword evidence="4" id="KW-1003">Cell membrane</keyword>
<evidence type="ECO:0000256" key="1">
    <source>
        <dbReference type="ARBA" id="ARBA00004651"/>
    </source>
</evidence>
<comment type="caution">
    <text evidence="10">The sequence shown here is derived from an EMBL/GenBank/DDBJ whole genome shotgun (WGS) entry which is preliminary data.</text>
</comment>
<dbReference type="SUPFAM" id="SSF103473">
    <property type="entry name" value="MFS general substrate transporter"/>
    <property type="match status" value="1"/>
</dbReference>
<dbReference type="Gene3D" id="1.20.1720.10">
    <property type="entry name" value="Multidrug resistance protein D"/>
    <property type="match status" value="1"/>
</dbReference>
<dbReference type="CDD" id="cd17320">
    <property type="entry name" value="MFS_MdfA_MDR_like"/>
    <property type="match status" value="1"/>
</dbReference>
<dbReference type="InterPro" id="IPR011701">
    <property type="entry name" value="MFS"/>
</dbReference>